<organism evidence="5 6">
    <name type="scientific">Gnomoniopsis smithogilvyi</name>
    <dbReference type="NCBI Taxonomy" id="1191159"/>
    <lineage>
        <taxon>Eukaryota</taxon>
        <taxon>Fungi</taxon>
        <taxon>Dikarya</taxon>
        <taxon>Ascomycota</taxon>
        <taxon>Pezizomycotina</taxon>
        <taxon>Sordariomycetes</taxon>
        <taxon>Sordariomycetidae</taxon>
        <taxon>Diaporthales</taxon>
        <taxon>Gnomoniaceae</taxon>
        <taxon>Gnomoniopsis</taxon>
    </lineage>
</organism>
<dbReference type="InterPro" id="IPR035984">
    <property type="entry name" value="Acyl-CoA-binding_sf"/>
</dbReference>
<sequence length="102" mass="11210">MSDFETAVQDSQKLTSKPTNEQLLELYALFKIAKGEDIDASPKPGMFDLKGKAKRNAWQAKHDELNGDAEKAKAEYVTLVEKLKAEHGYDANKVPEAVGSGN</sequence>
<dbReference type="Gene3D" id="1.20.80.10">
    <property type="match status" value="1"/>
</dbReference>
<proteinExistence type="inferred from homology"/>
<dbReference type="Proteomes" id="UP001140453">
    <property type="component" value="Unassembled WGS sequence"/>
</dbReference>
<keyword evidence="3" id="KW-0175">Coiled coil</keyword>
<evidence type="ECO:0000313" key="6">
    <source>
        <dbReference type="Proteomes" id="UP001140453"/>
    </source>
</evidence>
<keyword evidence="6" id="KW-1185">Reference proteome</keyword>
<evidence type="ECO:0000256" key="2">
    <source>
        <dbReference type="ARBA" id="ARBA00023121"/>
    </source>
</evidence>
<accession>A0A9W8YJ92</accession>
<feature type="coiled-coil region" evidence="3">
    <location>
        <begin position="55"/>
        <end position="82"/>
    </location>
</feature>
<dbReference type="AlphaFoldDB" id="A0A9W8YJ92"/>
<dbReference type="OrthoDB" id="346910at2759"/>
<dbReference type="PANTHER" id="PTHR23310">
    <property type="entry name" value="ACYL-COA-BINDING PROTEIN, ACBP"/>
    <property type="match status" value="1"/>
</dbReference>
<dbReference type="SUPFAM" id="SSF47027">
    <property type="entry name" value="Acyl-CoA binding protein"/>
    <property type="match status" value="1"/>
</dbReference>
<evidence type="ECO:0000313" key="5">
    <source>
        <dbReference type="EMBL" id="KAJ4385672.1"/>
    </source>
</evidence>
<dbReference type="GO" id="GO:0000062">
    <property type="term" value="F:fatty-acyl-CoA binding"/>
    <property type="evidence" value="ECO:0007669"/>
    <property type="project" value="InterPro"/>
</dbReference>
<keyword evidence="2" id="KW-0446">Lipid-binding</keyword>
<dbReference type="Pfam" id="PF00887">
    <property type="entry name" value="ACBP"/>
    <property type="match status" value="1"/>
</dbReference>
<dbReference type="EMBL" id="JAPEVB010000007">
    <property type="protein sequence ID" value="KAJ4385672.1"/>
    <property type="molecule type" value="Genomic_DNA"/>
</dbReference>
<dbReference type="GO" id="GO:0006631">
    <property type="term" value="P:fatty acid metabolic process"/>
    <property type="evidence" value="ECO:0007669"/>
    <property type="project" value="TreeGrafter"/>
</dbReference>
<feature type="domain" description="ACB" evidence="4">
    <location>
        <begin position="1"/>
        <end position="89"/>
    </location>
</feature>
<gene>
    <name evidence="5" type="ORF">N0V93_010101</name>
</gene>
<dbReference type="PRINTS" id="PR00689">
    <property type="entry name" value="ACOABINDINGP"/>
</dbReference>
<dbReference type="PANTHER" id="PTHR23310:SF62">
    <property type="entry name" value="ACYL-COA BINDING PROTEIN 1, ISOFORM A"/>
    <property type="match status" value="1"/>
</dbReference>
<evidence type="ECO:0000256" key="3">
    <source>
        <dbReference type="SAM" id="Coils"/>
    </source>
</evidence>
<dbReference type="InterPro" id="IPR014352">
    <property type="entry name" value="FERM/acyl-CoA-bd_prot_sf"/>
</dbReference>
<name>A0A9W8YJ92_9PEZI</name>
<evidence type="ECO:0000256" key="1">
    <source>
        <dbReference type="ARBA" id="ARBA00005567"/>
    </source>
</evidence>
<dbReference type="InterPro" id="IPR000582">
    <property type="entry name" value="Acyl-CoA-binding_protein"/>
</dbReference>
<comment type="caution">
    <text evidence="5">The sequence shown here is derived from an EMBL/GenBank/DDBJ whole genome shotgun (WGS) entry which is preliminary data.</text>
</comment>
<reference evidence="5" key="1">
    <citation type="submission" date="2022-10" db="EMBL/GenBank/DDBJ databases">
        <title>Tapping the CABI collections for fungal endophytes: first genome assemblies for Collariella, Neodidymelliopsis, Ascochyta clinopodiicola, Didymella pomorum, Didymosphaeria variabile, Neocosmospora piperis and Neocucurbitaria cava.</title>
        <authorList>
            <person name="Hill R."/>
        </authorList>
    </citation>
    <scope>NUCLEOTIDE SEQUENCE</scope>
    <source>
        <strain evidence="5">IMI 355082</strain>
    </source>
</reference>
<dbReference type="PROSITE" id="PS51228">
    <property type="entry name" value="ACB_2"/>
    <property type="match status" value="1"/>
</dbReference>
<evidence type="ECO:0000259" key="4">
    <source>
        <dbReference type="PROSITE" id="PS51228"/>
    </source>
</evidence>
<comment type="similarity">
    <text evidence="1">Belongs to the ACBP family.</text>
</comment>
<protein>
    <recommendedName>
        <fullName evidence="4">ACB domain-containing protein</fullName>
    </recommendedName>
</protein>